<dbReference type="EMBL" id="AAUW01000009">
    <property type="protein sequence ID" value="EAV43614.1"/>
    <property type="molecule type" value="Genomic_DNA"/>
</dbReference>
<gene>
    <name evidence="9" type="ORF">SIAM614_03016</name>
</gene>
<dbReference type="InterPro" id="IPR052163">
    <property type="entry name" value="DGC-Regulatory_Protein"/>
</dbReference>
<accession>A0NUL2</accession>
<dbReference type="SMART" id="SM01079">
    <property type="entry name" value="CHASE"/>
    <property type="match status" value="1"/>
</dbReference>
<reference evidence="9 10" key="1">
    <citation type="submission" date="2006-05" db="EMBL/GenBank/DDBJ databases">
        <authorList>
            <person name="King G."/>
            <person name="Ferriera S."/>
            <person name="Johnson J."/>
            <person name="Kravitz S."/>
            <person name="Beeson K."/>
            <person name="Sutton G."/>
            <person name="Rogers Y.-H."/>
            <person name="Friedman R."/>
            <person name="Frazier M."/>
            <person name="Venter J.C."/>
        </authorList>
    </citation>
    <scope>NUCLEOTIDE SEQUENCE [LARGE SCALE GENOMIC DNA]</scope>
    <source>
        <strain evidence="10">ATCC 25650 / DSM 13394 / JCM 20685 / NBRC 16684 / NCIMB 2208 / IAM 12614 / B1</strain>
    </source>
</reference>
<proteinExistence type="predicted"/>
<dbReference type="InterPro" id="IPR006189">
    <property type="entry name" value="CHASE_dom"/>
</dbReference>
<keyword evidence="2 6" id="KW-0812">Transmembrane</keyword>
<evidence type="ECO:0000256" key="6">
    <source>
        <dbReference type="SAM" id="Phobius"/>
    </source>
</evidence>
<dbReference type="GO" id="GO:0003824">
    <property type="term" value="F:catalytic activity"/>
    <property type="evidence" value="ECO:0007669"/>
    <property type="project" value="UniProtKB-ARBA"/>
</dbReference>
<dbReference type="Gene3D" id="3.30.70.270">
    <property type="match status" value="1"/>
</dbReference>
<dbReference type="eggNOG" id="COG3452">
    <property type="taxonomic scope" value="Bacteria"/>
</dbReference>
<feature type="domain" description="GGDEF" evidence="8">
    <location>
        <begin position="337"/>
        <end position="471"/>
    </location>
</feature>
<dbReference type="Gene3D" id="3.30.450.350">
    <property type="entry name" value="CHASE domain"/>
    <property type="match status" value="1"/>
</dbReference>
<feature type="transmembrane region" description="Helical" evidence="6">
    <location>
        <begin position="276"/>
        <end position="297"/>
    </location>
</feature>
<dbReference type="Pfam" id="PF03924">
    <property type="entry name" value="CHASE"/>
    <property type="match status" value="1"/>
</dbReference>
<evidence type="ECO:0000313" key="9">
    <source>
        <dbReference type="EMBL" id="EAV43614.1"/>
    </source>
</evidence>
<dbReference type="GO" id="GO:0016020">
    <property type="term" value="C:membrane"/>
    <property type="evidence" value="ECO:0007669"/>
    <property type="project" value="UniProtKB-SubCell"/>
</dbReference>
<dbReference type="OrthoDB" id="9801651at2"/>
<organism evidence="9 10">
    <name type="scientific">Roseibium aggregatum (strain ATCC 25650 / DSM 13394 / JCM 20685 / NBRC 16684 / NCIMB 2208 / IAM 12614 / B1)</name>
    <name type="common">Stappia aggregata</name>
    <dbReference type="NCBI Taxonomy" id="384765"/>
    <lineage>
        <taxon>Bacteria</taxon>
        <taxon>Pseudomonadati</taxon>
        <taxon>Pseudomonadota</taxon>
        <taxon>Alphaproteobacteria</taxon>
        <taxon>Hyphomicrobiales</taxon>
        <taxon>Stappiaceae</taxon>
        <taxon>Roseibium</taxon>
    </lineage>
</organism>
<dbReference type="Pfam" id="PF00990">
    <property type="entry name" value="GGDEF"/>
    <property type="match status" value="1"/>
</dbReference>
<name>A0NUL2_ROSAI</name>
<dbReference type="PANTHER" id="PTHR46663">
    <property type="entry name" value="DIGUANYLATE CYCLASE DGCT-RELATED"/>
    <property type="match status" value="1"/>
</dbReference>
<evidence type="ECO:0000259" key="7">
    <source>
        <dbReference type="PROSITE" id="PS50839"/>
    </source>
</evidence>
<evidence type="ECO:0000256" key="1">
    <source>
        <dbReference type="ARBA" id="ARBA00004370"/>
    </source>
</evidence>
<dbReference type="eggNOG" id="COG2199">
    <property type="taxonomic scope" value="Bacteria"/>
</dbReference>
<dbReference type="AlphaFoldDB" id="A0NUL2"/>
<sequence length="477" mass="52284">MGINLARRLFSKSNGTWAASIVAAVCFLAGIAVTAHVGQLVRNELVSQHKRQAVAFLSEARARLEGEINRTVAYGLGIRAYVSQFVEQPFNMEDYSEIAAELIEENPSIRSIGLAPNNILRAVFPLEPNRAAIGLNYRMNTAQWPAIRQAMMTREVVIAGPLELVQGGRALLIRIPIFPASFVGQPLKERSYWGIATLVVDEEGMMTTAGISDVMNGLYIGLVNRSALASNNMIFGSPALLEKDHVSLPLHLPGGLDWELLGIPEHGWSSTGNQVWITQLVGSLISLVFGAMAFLLISEVYKVRSMALHDPLTGLANRRLLEDRMHQLAAMCERSGSGFEIFYVDLDAFKPVNDNYGHAVGDQLLIEVGQRLQNQTRQTDTVARVGGDEFIVLTPGNMRRQEKDTFLKRLSERVTQAFDYSGASIDVKASIGTASYPGDAATVEDLLRVADGRMYAQKAKSQRNSQDIPEEGLPQTG</sequence>
<evidence type="ECO:0000259" key="8">
    <source>
        <dbReference type="PROSITE" id="PS50887"/>
    </source>
</evidence>
<dbReference type="InterPro" id="IPR029787">
    <property type="entry name" value="Nucleotide_cyclase"/>
</dbReference>
<dbReference type="PROSITE" id="PS50887">
    <property type="entry name" value="GGDEF"/>
    <property type="match status" value="1"/>
</dbReference>
<dbReference type="FunFam" id="3.30.70.270:FF:000001">
    <property type="entry name" value="Diguanylate cyclase domain protein"/>
    <property type="match status" value="1"/>
</dbReference>
<evidence type="ECO:0000256" key="2">
    <source>
        <dbReference type="ARBA" id="ARBA00022692"/>
    </source>
</evidence>
<feature type="domain" description="CHASE" evidence="7">
    <location>
        <begin position="123"/>
        <end position="214"/>
    </location>
</feature>
<dbReference type="InterPro" id="IPR042240">
    <property type="entry name" value="CHASE_sf"/>
</dbReference>
<dbReference type="InterPro" id="IPR000160">
    <property type="entry name" value="GGDEF_dom"/>
</dbReference>
<dbReference type="SUPFAM" id="SSF55073">
    <property type="entry name" value="Nucleotide cyclase"/>
    <property type="match status" value="1"/>
</dbReference>
<dbReference type="Proteomes" id="UP000004848">
    <property type="component" value="Unassembled WGS sequence"/>
</dbReference>
<comment type="subcellular location">
    <subcellularLocation>
        <location evidence="1">Membrane</location>
    </subcellularLocation>
</comment>
<dbReference type="InterPro" id="IPR043128">
    <property type="entry name" value="Rev_trsase/Diguanyl_cyclase"/>
</dbReference>
<dbReference type="GO" id="GO:0007165">
    <property type="term" value="P:signal transduction"/>
    <property type="evidence" value="ECO:0007669"/>
    <property type="project" value="UniProtKB-ARBA"/>
</dbReference>
<feature type="region of interest" description="Disordered" evidence="5">
    <location>
        <begin position="457"/>
        <end position="477"/>
    </location>
</feature>
<protein>
    <submittedName>
        <fullName evidence="9">GGDEF family protein</fullName>
    </submittedName>
</protein>
<dbReference type="NCBIfam" id="TIGR00254">
    <property type="entry name" value="GGDEF"/>
    <property type="match status" value="1"/>
</dbReference>
<evidence type="ECO:0000256" key="3">
    <source>
        <dbReference type="ARBA" id="ARBA00022989"/>
    </source>
</evidence>
<comment type="caution">
    <text evidence="9">The sequence shown here is derived from an EMBL/GenBank/DDBJ whole genome shotgun (WGS) entry which is preliminary data.</text>
</comment>
<dbReference type="CDD" id="cd01949">
    <property type="entry name" value="GGDEF"/>
    <property type="match status" value="1"/>
</dbReference>
<dbReference type="PROSITE" id="PS50839">
    <property type="entry name" value="CHASE"/>
    <property type="match status" value="1"/>
</dbReference>
<keyword evidence="3 6" id="KW-1133">Transmembrane helix</keyword>
<evidence type="ECO:0000256" key="5">
    <source>
        <dbReference type="SAM" id="MobiDB-lite"/>
    </source>
</evidence>
<evidence type="ECO:0000313" key="10">
    <source>
        <dbReference type="Proteomes" id="UP000004848"/>
    </source>
</evidence>
<evidence type="ECO:0000256" key="4">
    <source>
        <dbReference type="ARBA" id="ARBA00023136"/>
    </source>
</evidence>
<keyword evidence="4 6" id="KW-0472">Membrane</keyword>
<dbReference type="SMART" id="SM00267">
    <property type="entry name" value="GGDEF"/>
    <property type="match status" value="1"/>
</dbReference>
<dbReference type="PANTHER" id="PTHR46663:SF2">
    <property type="entry name" value="GGDEF DOMAIN-CONTAINING PROTEIN"/>
    <property type="match status" value="1"/>
</dbReference>